<reference evidence="3" key="2">
    <citation type="submission" date="2021-02" db="EMBL/GenBank/DDBJ databases">
        <authorList>
            <person name="Kimball J.A."/>
            <person name="Haas M.W."/>
            <person name="Macchietto M."/>
            <person name="Kono T."/>
            <person name="Duquette J."/>
            <person name="Shao M."/>
        </authorList>
    </citation>
    <scope>NUCLEOTIDE SEQUENCE</scope>
    <source>
        <tissue evidence="3">Fresh leaf tissue</tissue>
    </source>
</reference>
<evidence type="ECO:0000313" key="4">
    <source>
        <dbReference type="Proteomes" id="UP000729402"/>
    </source>
</evidence>
<feature type="transmembrane region" description="Helical" evidence="2">
    <location>
        <begin position="43"/>
        <end position="65"/>
    </location>
</feature>
<sequence length="230" mass="25044">MDPDLPRRGAAVPVPPDLSATGAGKKRKPEHLRLWPVRARRDWGWGLLLLLRLLVVVAVASSAGYRREKSLRGEATEKFVVKLGNLEKQSLMDPDLPRRGAAVTVPPDLSATGAGKKKRKEAKKLCCSSSRRFPSPLFSFPLPSLQSSPPVYAMVVKKQGGGYCDAGLTVRRSGRRLPSRRRIWRPAPLPSPPTSLPPPDLAAWPLGLSHWPPSPFLLPVLGRLGTAVNA</sequence>
<gene>
    <name evidence="3" type="ORF">GUJ93_ZPchr0013g35933</name>
</gene>
<protein>
    <submittedName>
        <fullName evidence="3">Uncharacterized protein</fullName>
    </submittedName>
</protein>
<evidence type="ECO:0000256" key="1">
    <source>
        <dbReference type="SAM" id="MobiDB-lite"/>
    </source>
</evidence>
<accession>A0A8J6BTD0</accession>
<feature type="region of interest" description="Disordered" evidence="1">
    <location>
        <begin position="91"/>
        <end position="120"/>
    </location>
</feature>
<keyword evidence="2" id="KW-1133">Transmembrane helix</keyword>
<dbReference type="AlphaFoldDB" id="A0A8J6BTD0"/>
<reference evidence="3" key="1">
    <citation type="journal article" date="2021" name="bioRxiv">
        <title>Whole Genome Assembly and Annotation of Northern Wild Rice, Zizania palustris L., Supports a Whole Genome Duplication in the Zizania Genus.</title>
        <authorList>
            <person name="Haas M."/>
            <person name="Kono T."/>
            <person name="Macchietto M."/>
            <person name="Millas R."/>
            <person name="McGilp L."/>
            <person name="Shao M."/>
            <person name="Duquette J."/>
            <person name="Hirsch C.N."/>
            <person name="Kimball J."/>
        </authorList>
    </citation>
    <scope>NUCLEOTIDE SEQUENCE</scope>
    <source>
        <tissue evidence="3">Fresh leaf tissue</tissue>
    </source>
</reference>
<feature type="region of interest" description="Disordered" evidence="1">
    <location>
        <begin position="1"/>
        <end position="27"/>
    </location>
</feature>
<comment type="caution">
    <text evidence="3">The sequence shown here is derived from an EMBL/GenBank/DDBJ whole genome shotgun (WGS) entry which is preliminary data.</text>
</comment>
<organism evidence="3 4">
    <name type="scientific">Zizania palustris</name>
    <name type="common">Northern wild rice</name>
    <dbReference type="NCBI Taxonomy" id="103762"/>
    <lineage>
        <taxon>Eukaryota</taxon>
        <taxon>Viridiplantae</taxon>
        <taxon>Streptophyta</taxon>
        <taxon>Embryophyta</taxon>
        <taxon>Tracheophyta</taxon>
        <taxon>Spermatophyta</taxon>
        <taxon>Magnoliopsida</taxon>
        <taxon>Liliopsida</taxon>
        <taxon>Poales</taxon>
        <taxon>Poaceae</taxon>
        <taxon>BOP clade</taxon>
        <taxon>Oryzoideae</taxon>
        <taxon>Oryzeae</taxon>
        <taxon>Zizaniinae</taxon>
        <taxon>Zizania</taxon>
    </lineage>
</organism>
<proteinExistence type="predicted"/>
<keyword evidence="2" id="KW-0812">Transmembrane</keyword>
<evidence type="ECO:0000313" key="3">
    <source>
        <dbReference type="EMBL" id="KAG8095757.1"/>
    </source>
</evidence>
<name>A0A8J6BTD0_ZIZPA</name>
<evidence type="ECO:0000256" key="2">
    <source>
        <dbReference type="SAM" id="Phobius"/>
    </source>
</evidence>
<keyword evidence="2" id="KW-0472">Membrane</keyword>
<dbReference type="EMBL" id="JAAALK010000079">
    <property type="protein sequence ID" value="KAG8095757.1"/>
    <property type="molecule type" value="Genomic_DNA"/>
</dbReference>
<dbReference type="Proteomes" id="UP000729402">
    <property type="component" value="Unassembled WGS sequence"/>
</dbReference>
<keyword evidence="4" id="KW-1185">Reference proteome</keyword>